<dbReference type="Proteomes" id="UP000266975">
    <property type="component" value="Unassembled WGS sequence"/>
</dbReference>
<keyword evidence="3" id="KW-1185">Reference proteome</keyword>
<sequence length="332" mass="37512">MSQPLVTVIMPVADAQEHLPTACKHLAAIDYPHLEYLLIDDCSQDNSRELLDDWVATREDARVITLPKRGGVAAAREAGIKAAQGEFVWMLDCDDRWEPGILRLALDMVDDRPIDLICFRALVHEVQGPSRTMEGVDAPVLFSRSDTALAVLEGTIRGYLWNKIFRTSVLKEHSDYQRTSSQSDFLLLLSSLGLIRSTLMIPDTGYHYVQRSGSISFTDTRQVDNTAYCADQALSILPPLISDQDTARQQEAFLVWFYLLPCSVTPVHQQWPQEITMDFHKRLLPQMTVRRILATAKTGHPTVAAHALLIRMLSPIRAYPALYRLFLDLRKP</sequence>
<comment type="caution">
    <text evidence="2">The sequence shown here is derived from an EMBL/GenBank/DDBJ whole genome shotgun (WGS) entry which is preliminary data.</text>
</comment>
<dbReference type="CDD" id="cd00761">
    <property type="entry name" value="Glyco_tranf_GTA_type"/>
    <property type="match status" value="1"/>
</dbReference>
<protein>
    <recommendedName>
        <fullName evidence="1">Glycosyltransferase 2-like domain-containing protein</fullName>
    </recommendedName>
</protein>
<dbReference type="PANTHER" id="PTHR43685:SF2">
    <property type="entry name" value="GLYCOSYLTRANSFERASE 2-LIKE DOMAIN-CONTAINING PROTEIN"/>
    <property type="match status" value="1"/>
</dbReference>
<evidence type="ECO:0000313" key="3">
    <source>
        <dbReference type="Proteomes" id="UP000266975"/>
    </source>
</evidence>
<dbReference type="Gene3D" id="3.90.550.10">
    <property type="entry name" value="Spore Coat Polysaccharide Biosynthesis Protein SpsA, Chain A"/>
    <property type="match status" value="1"/>
</dbReference>
<evidence type="ECO:0000259" key="1">
    <source>
        <dbReference type="Pfam" id="PF00535"/>
    </source>
</evidence>
<dbReference type="InterPro" id="IPR029044">
    <property type="entry name" value="Nucleotide-diphossugar_trans"/>
</dbReference>
<proteinExistence type="predicted"/>
<feature type="domain" description="Glycosyltransferase 2-like" evidence="1">
    <location>
        <begin position="7"/>
        <end position="129"/>
    </location>
</feature>
<dbReference type="EMBL" id="PTJO01000001">
    <property type="protein sequence ID" value="RNE50028.1"/>
    <property type="molecule type" value="Genomic_DNA"/>
</dbReference>
<organism evidence="2 3">
    <name type="scientific">Corynebacterium alimapuense</name>
    <dbReference type="NCBI Taxonomy" id="1576874"/>
    <lineage>
        <taxon>Bacteria</taxon>
        <taxon>Bacillati</taxon>
        <taxon>Actinomycetota</taxon>
        <taxon>Actinomycetes</taxon>
        <taxon>Mycobacteriales</taxon>
        <taxon>Corynebacteriaceae</taxon>
        <taxon>Corynebacterium</taxon>
    </lineage>
</organism>
<dbReference type="SUPFAM" id="SSF53448">
    <property type="entry name" value="Nucleotide-diphospho-sugar transferases"/>
    <property type="match status" value="1"/>
</dbReference>
<dbReference type="RefSeq" id="WP_123047072.1">
    <property type="nucleotide sequence ID" value="NZ_PTJO01000001.1"/>
</dbReference>
<reference evidence="2 3" key="1">
    <citation type="submission" date="2018-02" db="EMBL/GenBank/DDBJ databases">
        <title>Corynebacterium alimpuense sp. nov., a marine obligate actinomycete isolated from sediments of Valparaiso bay, Chile.</title>
        <authorList>
            <person name="Claverias F."/>
            <person name="Gonzales-Siles L."/>
            <person name="Salva-Serra F."/>
            <person name="Inganaes E."/>
            <person name="Molin K."/>
            <person name="Cumsille A."/>
            <person name="Undabarrena A."/>
            <person name="Couve E."/>
            <person name="Moore E.R.B."/>
            <person name="Gomila M."/>
            <person name="Camara B."/>
        </authorList>
    </citation>
    <scope>NUCLEOTIDE SEQUENCE [LARGE SCALE GENOMIC DNA]</scope>
    <source>
        <strain evidence="2 3">CCUG 69366</strain>
    </source>
</reference>
<accession>A0A3M8KCB4</accession>
<dbReference type="AlphaFoldDB" id="A0A3M8KCB4"/>
<dbReference type="OrthoDB" id="2676521at2"/>
<dbReference type="InterPro" id="IPR001173">
    <property type="entry name" value="Glyco_trans_2-like"/>
</dbReference>
<dbReference type="PANTHER" id="PTHR43685">
    <property type="entry name" value="GLYCOSYLTRANSFERASE"/>
    <property type="match status" value="1"/>
</dbReference>
<name>A0A3M8KCB4_9CORY</name>
<evidence type="ECO:0000313" key="2">
    <source>
        <dbReference type="EMBL" id="RNE50028.1"/>
    </source>
</evidence>
<gene>
    <name evidence="2" type="ORF">C5L39_01270</name>
</gene>
<dbReference type="InterPro" id="IPR050834">
    <property type="entry name" value="Glycosyltransf_2"/>
</dbReference>
<dbReference type="Pfam" id="PF00535">
    <property type="entry name" value="Glycos_transf_2"/>
    <property type="match status" value="1"/>
</dbReference>